<dbReference type="EMBL" id="JAZGSY010000208">
    <property type="protein sequence ID" value="KAL1838540.1"/>
    <property type="molecule type" value="Genomic_DNA"/>
</dbReference>
<reference evidence="3 4" key="1">
    <citation type="journal article" date="2024" name="Commun. Biol.">
        <title>Comparative genomic analysis of thermophilic fungi reveals convergent evolutionary adaptations and gene losses.</title>
        <authorList>
            <person name="Steindorff A.S."/>
            <person name="Aguilar-Pontes M.V."/>
            <person name="Robinson A.J."/>
            <person name="Andreopoulos B."/>
            <person name="LaButti K."/>
            <person name="Kuo A."/>
            <person name="Mondo S."/>
            <person name="Riley R."/>
            <person name="Otillar R."/>
            <person name="Haridas S."/>
            <person name="Lipzen A."/>
            <person name="Grimwood J."/>
            <person name="Schmutz J."/>
            <person name="Clum A."/>
            <person name="Reid I.D."/>
            <person name="Moisan M.C."/>
            <person name="Butler G."/>
            <person name="Nguyen T.T.M."/>
            <person name="Dewar K."/>
            <person name="Conant G."/>
            <person name="Drula E."/>
            <person name="Henrissat B."/>
            <person name="Hansel C."/>
            <person name="Singer S."/>
            <person name="Hutchinson M.I."/>
            <person name="de Vries R.P."/>
            <person name="Natvig D.O."/>
            <person name="Powell A.J."/>
            <person name="Tsang A."/>
            <person name="Grigoriev I.V."/>
        </authorList>
    </citation>
    <scope>NUCLEOTIDE SEQUENCE [LARGE SCALE GENOMIC DNA]</scope>
    <source>
        <strain evidence="3 4">CBS 620.91</strain>
    </source>
</reference>
<proteinExistence type="predicted"/>
<gene>
    <name evidence="3" type="ORF">VTJ49DRAFT_2538</name>
</gene>
<sequence length="400" mass="45055">MDGKRNSLDNPRSSTRNKRPRLSAEMTELNNVQSSQPEGHLGNTSTTSKEQDTSSNSVPRMTATIDLVTLTAEHDFDAANVMDRHGDLTLIVKPHGTAFKVCSRALARASPVWDELLYGRHSENNSDPRSDDSVSSSRAKSLEALRIILRSVHSNLTSIPPDLDAETLVDLAVMCDEYKILRLFERNWPEWTMKAKELARGDELKIAITLRIFWILGCEAEFAEAFRLLVFQAHHAKEFNSWLDYADVMEENEHIRAMGFAKHLASAREVLIACLWSTSEEAVETLSRADSENCQDNGVSGTARACDCAMLGALQRTPRSRGWRNLRDFRWLYTNTRNVSVSGLLAELEELRRETIIESGMAESHKNCGPWDAQRFTNVEQDAHQISKTGDNVGRYIEKS</sequence>
<evidence type="ECO:0000313" key="4">
    <source>
        <dbReference type="Proteomes" id="UP001583172"/>
    </source>
</evidence>
<dbReference type="InterPro" id="IPR000210">
    <property type="entry name" value="BTB/POZ_dom"/>
</dbReference>
<evidence type="ECO:0000259" key="2">
    <source>
        <dbReference type="PROSITE" id="PS50097"/>
    </source>
</evidence>
<feature type="region of interest" description="Disordered" evidence="1">
    <location>
        <begin position="1"/>
        <end position="59"/>
    </location>
</feature>
<evidence type="ECO:0000313" key="3">
    <source>
        <dbReference type="EMBL" id="KAL1838540.1"/>
    </source>
</evidence>
<dbReference type="InterPro" id="IPR011333">
    <property type="entry name" value="SKP1/BTB/POZ_sf"/>
</dbReference>
<comment type="caution">
    <text evidence="3">The sequence shown here is derived from an EMBL/GenBank/DDBJ whole genome shotgun (WGS) entry which is preliminary data.</text>
</comment>
<keyword evidence="4" id="KW-1185">Reference proteome</keyword>
<feature type="domain" description="BTB" evidence="2">
    <location>
        <begin position="86"/>
        <end position="161"/>
    </location>
</feature>
<dbReference type="PROSITE" id="PS50097">
    <property type="entry name" value="BTB"/>
    <property type="match status" value="1"/>
</dbReference>
<organism evidence="3 4">
    <name type="scientific">Humicola insolens</name>
    <name type="common">Soft-rot fungus</name>
    <dbReference type="NCBI Taxonomy" id="85995"/>
    <lineage>
        <taxon>Eukaryota</taxon>
        <taxon>Fungi</taxon>
        <taxon>Dikarya</taxon>
        <taxon>Ascomycota</taxon>
        <taxon>Pezizomycotina</taxon>
        <taxon>Sordariomycetes</taxon>
        <taxon>Sordariomycetidae</taxon>
        <taxon>Sordariales</taxon>
        <taxon>Chaetomiaceae</taxon>
        <taxon>Mycothermus</taxon>
    </lineage>
</organism>
<protein>
    <recommendedName>
        <fullName evidence="2">BTB domain-containing protein</fullName>
    </recommendedName>
</protein>
<dbReference type="Proteomes" id="UP001583172">
    <property type="component" value="Unassembled WGS sequence"/>
</dbReference>
<dbReference type="Gene3D" id="3.30.710.10">
    <property type="entry name" value="Potassium Channel Kv1.1, Chain A"/>
    <property type="match status" value="1"/>
</dbReference>
<feature type="compositionally biased region" description="Polar residues" evidence="1">
    <location>
        <begin position="28"/>
        <end position="59"/>
    </location>
</feature>
<name>A0ABR3VA86_HUMIN</name>
<accession>A0ABR3VA86</accession>
<evidence type="ECO:0000256" key="1">
    <source>
        <dbReference type="SAM" id="MobiDB-lite"/>
    </source>
</evidence>